<dbReference type="Pfam" id="PF16732">
    <property type="entry name" value="ComP_DUS"/>
    <property type="match status" value="1"/>
</dbReference>
<keyword evidence="3" id="KW-1133">Transmembrane helix</keyword>
<proteinExistence type="predicted"/>
<dbReference type="PANTHER" id="PTHR30093:SF47">
    <property type="entry name" value="TYPE IV PILUS NON-CORE MINOR PILIN PILE"/>
    <property type="match status" value="1"/>
</dbReference>
<evidence type="ECO:0000256" key="2">
    <source>
        <dbReference type="SAM" id="MobiDB-lite"/>
    </source>
</evidence>
<dbReference type="GO" id="GO:0015628">
    <property type="term" value="P:protein secretion by the type II secretion system"/>
    <property type="evidence" value="ECO:0007669"/>
    <property type="project" value="InterPro"/>
</dbReference>
<sequence>MQARKTVEGQGGRRERGFTLIELMVVVAIIGILAAVAYPSYINFITKSNRRTAQSFMLEVSSRQQRYLLDARSYANASSPDATQDSSIAKLLLISPSPDVARNYDITSPVKAGSKPPGFTVEATPKGAQATRDSGCGKLTIDEAGTKSAAGNQGVSVCW</sequence>
<dbReference type="GO" id="GO:0043683">
    <property type="term" value="P:type IV pilus assembly"/>
    <property type="evidence" value="ECO:0007669"/>
    <property type="project" value="InterPro"/>
</dbReference>
<evidence type="ECO:0008006" key="6">
    <source>
        <dbReference type="Google" id="ProtNLM"/>
    </source>
</evidence>
<gene>
    <name evidence="4" type="ORF">P608_25780</name>
</gene>
<name>A0A0E3CAC2_9BURK</name>
<dbReference type="PANTHER" id="PTHR30093">
    <property type="entry name" value="GENERAL SECRETION PATHWAY PROTEIN G"/>
    <property type="match status" value="1"/>
</dbReference>
<reference evidence="4 5" key="1">
    <citation type="submission" date="2013-09" db="EMBL/GenBank/DDBJ databases">
        <title>High correlation between genotypes and phenotypes of environmental bacteria Comamonas testosteroni strains.</title>
        <authorList>
            <person name="Liu L."/>
            <person name="Zhu W."/>
            <person name="Xia X."/>
            <person name="Xu B."/>
            <person name="Luo M."/>
            <person name="Wang G."/>
        </authorList>
    </citation>
    <scope>NUCLEOTIDE SEQUENCE [LARGE SCALE GENOMIC DNA]</scope>
    <source>
        <strain evidence="4 5">DF2</strain>
    </source>
</reference>
<accession>A0A0E3CAC2</accession>
<organism evidence="4 5">
    <name type="scientific">Comamonas thiooxydans</name>
    <dbReference type="NCBI Taxonomy" id="363952"/>
    <lineage>
        <taxon>Bacteria</taxon>
        <taxon>Pseudomonadati</taxon>
        <taxon>Pseudomonadota</taxon>
        <taxon>Betaproteobacteria</taxon>
        <taxon>Burkholderiales</taxon>
        <taxon>Comamonadaceae</taxon>
        <taxon>Comamonas</taxon>
    </lineage>
</organism>
<keyword evidence="5" id="KW-1185">Reference proteome</keyword>
<dbReference type="RefSeq" id="WP_034389621.1">
    <property type="nucleotide sequence ID" value="NZ_AWTM01000134.1"/>
</dbReference>
<keyword evidence="1" id="KW-0488">Methylation</keyword>
<dbReference type="InterPro" id="IPR031982">
    <property type="entry name" value="PilE-like"/>
</dbReference>
<evidence type="ECO:0000313" key="5">
    <source>
        <dbReference type="Proteomes" id="UP000029549"/>
    </source>
</evidence>
<keyword evidence="3" id="KW-0472">Membrane</keyword>
<protein>
    <recommendedName>
        <fullName evidence="6">Pilus assembly protein PilE</fullName>
    </recommendedName>
</protein>
<dbReference type="GO" id="GO:0015627">
    <property type="term" value="C:type II protein secretion system complex"/>
    <property type="evidence" value="ECO:0007669"/>
    <property type="project" value="InterPro"/>
</dbReference>
<dbReference type="Proteomes" id="UP000029549">
    <property type="component" value="Unassembled WGS sequence"/>
</dbReference>
<dbReference type="InterPro" id="IPR012902">
    <property type="entry name" value="N_methyl_site"/>
</dbReference>
<dbReference type="PRINTS" id="PR00813">
    <property type="entry name" value="BCTERIALGSPG"/>
</dbReference>
<dbReference type="InterPro" id="IPR045584">
    <property type="entry name" value="Pilin-like"/>
</dbReference>
<dbReference type="PROSITE" id="PS00409">
    <property type="entry name" value="PROKAR_NTER_METHYL"/>
    <property type="match status" value="1"/>
</dbReference>
<dbReference type="Gene3D" id="3.30.700.10">
    <property type="entry name" value="Glycoprotein, Type 4 Pilin"/>
    <property type="match status" value="1"/>
</dbReference>
<evidence type="ECO:0000256" key="3">
    <source>
        <dbReference type="SAM" id="Phobius"/>
    </source>
</evidence>
<dbReference type="NCBIfam" id="TIGR02532">
    <property type="entry name" value="IV_pilin_GFxxxE"/>
    <property type="match status" value="1"/>
</dbReference>
<feature type="region of interest" description="Disordered" evidence="2">
    <location>
        <begin position="115"/>
        <end position="134"/>
    </location>
</feature>
<dbReference type="EMBL" id="AWTP01000169">
    <property type="protein sequence ID" value="KGH03132.1"/>
    <property type="molecule type" value="Genomic_DNA"/>
</dbReference>
<evidence type="ECO:0000256" key="1">
    <source>
        <dbReference type="ARBA" id="ARBA00022481"/>
    </source>
</evidence>
<keyword evidence="3" id="KW-0812">Transmembrane</keyword>
<evidence type="ECO:0000313" key="4">
    <source>
        <dbReference type="EMBL" id="KGH03132.1"/>
    </source>
</evidence>
<feature type="transmembrane region" description="Helical" evidence="3">
    <location>
        <begin position="20"/>
        <end position="41"/>
    </location>
</feature>
<dbReference type="AlphaFoldDB" id="A0A0E3CAC2"/>
<comment type="caution">
    <text evidence="4">The sequence shown here is derived from an EMBL/GenBank/DDBJ whole genome shotgun (WGS) entry which is preliminary data.</text>
</comment>
<dbReference type="SUPFAM" id="SSF54523">
    <property type="entry name" value="Pili subunits"/>
    <property type="match status" value="1"/>
</dbReference>
<dbReference type="InterPro" id="IPR000983">
    <property type="entry name" value="Bac_GSPG_pilin"/>
</dbReference>
<dbReference type="Pfam" id="PF07963">
    <property type="entry name" value="N_methyl"/>
    <property type="match status" value="1"/>
</dbReference>